<dbReference type="PANTHER" id="PTHR46825">
    <property type="entry name" value="D-ALANYL-D-ALANINE-CARBOXYPEPTIDASE/ENDOPEPTIDASE AMPH"/>
    <property type="match status" value="1"/>
</dbReference>
<dbReference type="PANTHER" id="PTHR46825:SF9">
    <property type="entry name" value="BETA-LACTAMASE-RELATED DOMAIN-CONTAINING PROTEIN"/>
    <property type="match status" value="1"/>
</dbReference>
<protein>
    <submittedName>
        <fullName evidence="2">Penicillin-binding protein 4</fullName>
    </submittedName>
</protein>
<dbReference type="SUPFAM" id="SSF56601">
    <property type="entry name" value="beta-lactamase/transpeptidase-like"/>
    <property type="match status" value="1"/>
</dbReference>
<feature type="domain" description="Beta-lactamase-related" evidence="1">
    <location>
        <begin position="45"/>
        <end position="358"/>
    </location>
</feature>
<dbReference type="Gene3D" id="3.40.710.10">
    <property type="entry name" value="DD-peptidase/beta-lactamase superfamily"/>
    <property type="match status" value="1"/>
</dbReference>
<sequence length="368" mass="42130">MTMKNLTLFILIICIMFTSCTDNSSEKMISEQTDQLFINLYPANEPGAAVLIMKDDTIIFEKGYGIADMESLTPIDGNTFFNIASVSKQFSAVALMILAEEGKLSLDDNLKRWFPEFETPFAQIITLRHLLSHTSGIPDSRDRSDWHFVTTATDTQSYQYISNLKELNFEPGSSYEYMNPTYQLMYSIIERASGQSFDIFMKERIFDVAGMENATYFEAGKSIPDMSHGYLQNKNTGIFEEYDYGEESFFATKADGGLYTSVREFSRWEVALRDNKLISEKSKNEAHSPKITIPEIPYTSYGYGWFIEDKPGFPTKVYHTGDNGGFQIYAGRFPKQNILYLFFSNRNDRDRDATAQKIDEIMKKAGWL</sequence>
<reference evidence="2" key="1">
    <citation type="submission" date="2019-08" db="EMBL/GenBank/DDBJ databases">
        <authorList>
            <person name="Kucharzyk K."/>
            <person name="Murdoch R.W."/>
            <person name="Higgins S."/>
            <person name="Loffler F."/>
        </authorList>
    </citation>
    <scope>NUCLEOTIDE SEQUENCE</scope>
</reference>
<dbReference type="AlphaFoldDB" id="A0A644YZG9"/>
<evidence type="ECO:0000259" key="1">
    <source>
        <dbReference type="Pfam" id="PF00144"/>
    </source>
</evidence>
<dbReference type="InterPro" id="IPR050491">
    <property type="entry name" value="AmpC-like"/>
</dbReference>
<gene>
    <name evidence="2" type="primary">pbpE_7</name>
    <name evidence="2" type="ORF">SDC9_80537</name>
</gene>
<dbReference type="InterPro" id="IPR012338">
    <property type="entry name" value="Beta-lactam/transpept-like"/>
</dbReference>
<dbReference type="Pfam" id="PF00144">
    <property type="entry name" value="Beta-lactamase"/>
    <property type="match status" value="1"/>
</dbReference>
<dbReference type="EMBL" id="VSSQ01006819">
    <property type="protein sequence ID" value="MPM33956.1"/>
    <property type="molecule type" value="Genomic_DNA"/>
</dbReference>
<comment type="caution">
    <text evidence="2">The sequence shown here is derived from an EMBL/GenBank/DDBJ whole genome shotgun (WGS) entry which is preliminary data.</text>
</comment>
<organism evidence="2">
    <name type="scientific">bioreactor metagenome</name>
    <dbReference type="NCBI Taxonomy" id="1076179"/>
    <lineage>
        <taxon>unclassified sequences</taxon>
        <taxon>metagenomes</taxon>
        <taxon>ecological metagenomes</taxon>
    </lineage>
</organism>
<dbReference type="PROSITE" id="PS51257">
    <property type="entry name" value="PROKAR_LIPOPROTEIN"/>
    <property type="match status" value="1"/>
</dbReference>
<proteinExistence type="predicted"/>
<dbReference type="InterPro" id="IPR001466">
    <property type="entry name" value="Beta-lactam-related"/>
</dbReference>
<accession>A0A644YZG9</accession>
<evidence type="ECO:0000313" key="2">
    <source>
        <dbReference type="EMBL" id="MPM33956.1"/>
    </source>
</evidence>
<name>A0A644YZG9_9ZZZZ</name>